<accession>X1JGI9</accession>
<dbReference type="InterPro" id="IPR011856">
    <property type="entry name" value="tRNA_endonuc-like_dom_sf"/>
</dbReference>
<sequence>MSVNEEDNNEKKNKKRTKRSIGSKLIGNIGEDIVAYELFLRGWMPTKNYLGGFDLLAIKQKEIRKIEVKTRTIERKPKEVSEKLRRIFMVSKNELDESDFIICILYPLIKRAFIVKSSDVPREKDGKGRINVYLSGKNDDIFPEAQKYG</sequence>
<feature type="non-terminal residue" evidence="1">
    <location>
        <position position="149"/>
    </location>
</feature>
<dbReference type="SUPFAM" id="SSF52980">
    <property type="entry name" value="Restriction endonuclease-like"/>
    <property type="match status" value="1"/>
</dbReference>
<dbReference type="InterPro" id="IPR011335">
    <property type="entry name" value="Restrct_endonuc-II-like"/>
</dbReference>
<comment type="caution">
    <text evidence="1">The sequence shown here is derived from an EMBL/GenBank/DDBJ whole genome shotgun (WGS) entry which is preliminary data.</text>
</comment>
<reference evidence="1" key="1">
    <citation type="journal article" date="2014" name="Front. Microbiol.">
        <title>High frequency of phylogenetically diverse reductive dehalogenase-homologous genes in deep subseafloor sedimentary metagenomes.</title>
        <authorList>
            <person name="Kawai M."/>
            <person name="Futagami T."/>
            <person name="Toyoda A."/>
            <person name="Takaki Y."/>
            <person name="Nishi S."/>
            <person name="Hori S."/>
            <person name="Arai W."/>
            <person name="Tsubouchi T."/>
            <person name="Morono Y."/>
            <person name="Uchiyama I."/>
            <person name="Ito T."/>
            <person name="Fujiyama A."/>
            <person name="Inagaki F."/>
            <person name="Takami H."/>
        </authorList>
    </citation>
    <scope>NUCLEOTIDE SEQUENCE</scope>
    <source>
        <strain evidence="1">Expedition CK06-06</strain>
    </source>
</reference>
<name>X1JGI9_9ZZZZ</name>
<evidence type="ECO:0000313" key="1">
    <source>
        <dbReference type="EMBL" id="GAH80630.1"/>
    </source>
</evidence>
<gene>
    <name evidence="1" type="ORF">S03H2_61066</name>
</gene>
<protein>
    <recommendedName>
        <fullName evidence="2">PD(D/E)XK endonuclease domain-containing protein</fullName>
    </recommendedName>
</protein>
<proteinExistence type="predicted"/>
<dbReference type="Gene3D" id="3.40.1350.10">
    <property type="match status" value="1"/>
</dbReference>
<dbReference type="AlphaFoldDB" id="X1JGI9"/>
<dbReference type="GO" id="GO:0003676">
    <property type="term" value="F:nucleic acid binding"/>
    <property type="evidence" value="ECO:0007669"/>
    <property type="project" value="InterPro"/>
</dbReference>
<organism evidence="1">
    <name type="scientific">marine sediment metagenome</name>
    <dbReference type="NCBI Taxonomy" id="412755"/>
    <lineage>
        <taxon>unclassified sequences</taxon>
        <taxon>metagenomes</taxon>
        <taxon>ecological metagenomes</taxon>
    </lineage>
</organism>
<evidence type="ECO:0008006" key="2">
    <source>
        <dbReference type="Google" id="ProtNLM"/>
    </source>
</evidence>
<dbReference type="EMBL" id="BARU01039394">
    <property type="protein sequence ID" value="GAH80630.1"/>
    <property type="molecule type" value="Genomic_DNA"/>
</dbReference>